<accession>A0A8J3I231</accession>
<keyword evidence="4" id="KW-1185">Reference proteome</keyword>
<feature type="signal peptide" evidence="2">
    <location>
        <begin position="1"/>
        <end position="25"/>
    </location>
</feature>
<evidence type="ECO:0000256" key="2">
    <source>
        <dbReference type="SAM" id="SignalP"/>
    </source>
</evidence>
<gene>
    <name evidence="3" type="ORF">KSX_60720</name>
</gene>
<dbReference type="Proteomes" id="UP000612362">
    <property type="component" value="Unassembled WGS sequence"/>
</dbReference>
<comment type="caution">
    <text evidence="3">The sequence shown here is derived from an EMBL/GenBank/DDBJ whole genome shotgun (WGS) entry which is preliminary data.</text>
</comment>
<evidence type="ECO:0000313" key="4">
    <source>
        <dbReference type="Proteomes" id="UP000612362"/>
    </source>
</evidence>
<organism evidence="3 4">
    <name type="scientific">Ktedonospora formicarum</name>
    <dbReference type="NCBI Taxonomy" id="2778364"/>
    <lineage>
        <taxon>Bacteria</taxon>
        <taxon>Bacillati</taxon>
        <taxon>Chloroflexota</taxon>
        <taxon>Ktedonobacteria</taxon>
        <taxon>Ktedonobacterales</taxon>
        <taxon>Ktedonobacteraceae</taxon>
        <taxon>Ktedonospora</taxon>
    </lineage>
</organism>
<keyword evidence="2" id="KW-0732">Signal</keyword>
<dbReference type="PROSITE" id="PS51257">
    <property type="entry name" value="PROKAR_LIPOPROTEIN"/>
    <property type="match status" value="1"/>
</dbReference>
<reference evidence="3" key="1">
    <citation type="submission" date="2020-10" db="EMBL/GenBank/DDBJ databases">
        <title>Taxonomic study of unclassified bacteria belonging to the class Ktedonobacteria.</title>
        <authorList>
            <person name="Yabe S."/>
            <person name="Wang C.M."/>
            <person name="Zheng Y."/>
            <person name="Sakai Y."/>
            <person name="Cavaletti L."/>
            <person name="Monciardini P."/>
            <person name="Donadio S."/>
        </authorList>
    </citation>
    <scope>NUCLEOTIDE SEQUENCE</scope>
    <source>
        <strain evidence="3">SOSP1-1</strain>
    </source>
</reference>
<feature type="chain" id="PRO_5035208721" description="Lipoprotein" evidence="2">
    <location>
        <begin position="26"/>
        <end position="168"/>
    </location>
</feature>
<sequence length="168" mass="18800">MRITRKLIVGIVLPATAFGSFTLTACGSDTAQHHKQQCELLGDKVEGEQPLTNSDVKLWDNCLKWAGSENWDTNNQAAGWYYLGDTWYYNYYFGTGYTGHSLNNWHNYGGWTNVRPTTRPTGGTRTPTTNPTTRPTTNSTTNVRPPVARPTSNVNPPVVTRPTPRRTH</sequence>
<name>A0A8J3I231_9CHLR</name>
<feature type="compositionally biased region" description="Low complexity" evidence="1">
    <location>
        <begin position="116"/>
        <end position="162"/>
    </location>
</feature>
<feature type="region of interest" description="Disordered" evidence="1">
    <location>
        <begin position="116"/>
        <end position="168"/>
    </location>
</feature>
<dbReference type="EMBL" id="BNJF01000003">
    <property type="protein sequence ID" value="GHO47909.1"/>
    <property type="molecule type" value="Genomic_DNA"/>
</dbReference>
<dbReference type="AlphaFoldDB" id="A0A8J3I231"/>
<evidence type="ECO:0000256" key="1">
    <source>
        <dbReference type="SAM" id="MobiDB-lite"/>
    </source>
</evidence>
<protein>
    <recommendedName>
        <fullName evidence="5">Lipoprotein</fullName>
    </recommendedName>
</protein>
<evidence type="ECO:0008006" key="5">
    <source>
        <dbReference type="Google" id="ProtNLM"/>
    </source>
</evidence>
<proteinExistence type="predicted"/>
<evidence type="ECO:0000313" key="3">
    <source>
        <dbReference type="EMBL" id="GHO47909.1"/>
    </source>
</evidence>